<comment type="caution">
    <text evidence="7">The sequence shown here is derived from an EMBL/GenBank/DDBJ whole genome shotgun (WGS) entry which is preliminary data.</text>
</comment>
<sequence>MTITYLLRSLFEKTSTGPNRLKFLLAFITLATYKYRSHAIGTRRRDDLKAPKGAVPFLGHLLLMASIPGTKLHDSFFLKNYRELGPVWSISLPGIGRMIQGDTPEMVEYVNKSNFAAYEKGTHFNIALAGLLGKGIINTDGEEWKSRRKQTTQIFNIKVFREYSGDMLNIQAPKVMEYLNKAASSGSVVDFQELMYSFTLDSFGNLLFGQDYGCLANMESETPFAEGISDLSGIAFNRLVDPAWKIREALTGVGARSSLKSNQLRQHVHRMIEKHRSEGWSQSQKKKDLLTLYMESRDENGSPYADEYIVDMMLNLIVAARDTVSETIAWMMYSLLREETDPAILKTLVREVDEVLGNELPTLETHKKQKFAEACLFETLRMFPTLPRNMRLCTKDDILPDGTKIFAGELFTWSNYVMGRSEKIWGPDVNEFKPSRWLGGEKSANLKKTNPFHLGPRACIGQGFTLLQSLTIMGLIFQKFELSLVEPGKLPTLRIAMTLPMVDGLPIRVTRRTRKGGSEE</sequence>
<evidence type="ECO:0000256" key="5">
    <source>
        <dbReference type="PIRSR" id="PIRSR602401-1"/>
    </source>
</evidence>
<evidence type="ECO:0008006" key="9">
    <source>
        <dbReference type="Google" id="ProtNLM"/>
    </source>
</evidence>
<dbReference type="PROSITE" id="PS00086">
    <property type="entry name" value="CYTOCHROME_P450"/>
    <property type="match status" value="1"/>
</dbReference>
<evidence type="ECO:0000313" key="8">
    <source>
        <dbReference type="Proteomes" id="UP001194580"/>
    </source>
</evidence>
<dbReference type="PANTHER" id="PTHR24296">
    <property type="entry name" value="CYTOCHROME P450"/>
    <property type="match status" value="1"/>
</dbReference>
<gene>
    <name evidence="7" type="ORF">BGZ95_000226</name>
</gene>
<keyword evidence="5 6" id="KW-0349">Heme</keyword>
<keyword evidence="3 6" id="KW-0560">Oxidoreductase</keyword>
<dbReference type="SUPFAM" id="SSF48264">
    <property type="entry name" value="Cytochrome P450"/>
    <property type="match status" value="1"/>
</dbReference>
<dbReference type="Proteomes" id="UP001194580">
    <property type="component" value="Unassembled WGS sequence"/>
</dbReference>
<evidence type="ECO:0000256" key="6">
    <source>
        <dbReference type="RuleBase" id="RU000461"/>
    </source>
</evidence>
<dbReference type="PRINTS" id="PR00385">
    <property type="entry name" value="P450"/>
</dbReference>
<evidence type="ECO:0000256" key="3">
    <source>
        <dbReference type="ARBA" id="ARBA00023002"/>
    </source>
</evidence>
<dbReference type="Pfam" id="PF00067">
    <property type="entry name" value="p450"/>
    <property type="match status" value="1"/>
</dbReference>
<name>A0AAD4DAN5_9FUNG</name>
<accession>A0AAD4DAN5</accession>
<dbReference type="GO" id="GO:0020037">
    <property type="term" value="F:heme binding"/>
    <property type="evidence" value="ECO:0007669"/>
    <property type="project" value="InterPro"/>
</dbReference>
<dbReference type="InterPro" id="IPR001128">
    <property type="entry name" value="Cyt_P450"/>
</dbReference>
<feature type="binding site" description="axial binding residue" evidence="5">
    <location>
        <position position="459"/>
    </location>
    <ligand>
        <name>heme</name>
        <dbReference type="ChEBI" id="CHEBI:30413"/>
    </ligand>
    <ligandPart>
        <name>Fe</name>
        <dbReference type="ChEBI" id="CHEBI:18248"/>
    </ligandPart>
</feature>
<evidence type="ECO:0000256" key="4">
    <source>
        <dbReference type="ARBA" id="ARBA00023004"/>
    </source>
</evidence>
<dbReference type="InterPro" id="IPR002401">
    <property type="entry name" value="Cyt_P450_E_grp-I"/>
</dbReference>
<dbReference type="GO" id="GO:0005506">
    <property type="term" value="F:iron ion binding"/>
    <property type="evidence" value="ECO:0007669"/>
    <property type="project" value="InterPro"/>
</dbReference>
<protein>
    <recommendedName>
        <fullName evidence="9">Cytochrome P450</fullName>
    </recommendedName>
</protein>
<proteinExistence type="inferred from homology"/>
<organism evidence="7 8">
    <name type="scientific">Linnemannia exigua</name>
    <dbReference type="NCBI Taxonomy" id="604196"/>
    <lineage>
        <taxon>Eukaryota</taxon>
        <taxon>Fungi</taxon>
        <taxon>Fungi incertae sedis</taxon>
        <taxon>Mucoromycota</taxon>
        <taxon>Mortierellomycotina</taxon>
        <taxon>Mortierellomycetes</taxon>
        <taxon>Mortierellales</taxon>
        <taxon>Mortierellaceae</taxon>
        <taxon>Linnemannia</taxon>
    </lineage>
</organism>
<dbReference type="InterPro" id="IPR036396">
    <property type="entry name" value="Cyt_P450_sf"/>
</dbReference>
<dbReference type="AlphaFoldDB" id="A0AAD4DAN5"/>
<keyword evidence="2 5" id="KW-0479">Metal-binding</keyword>
<dbReference type="PRINTS" id="PR00463">
    <property type="entry name" value="EP450I"/>
</dbReference>
<evidence type="ECO:0000313" key="7">
    <source>
        <dbReference type="EMBL" id="KAG0271901.1"/>
    </source>
</evidence>
<reference evidence="7" key="1">
    <citation type="journal article" date="2020" name="Fungal Divers.">
        <title>Resolving the Mortierellaceae phylogeny through synthesis of multi-gene phylogenetics and phylogenomics.</title>
        <authorList>
            <person name="Vandepol N."/>
            <person name="Liber J."/>
            <person name="Desiro A."/>
            <person name="Na H."/>
            <person name="Kennedy M."/>
            <person name="Barry K."/>
            <person name="Grigoriev I.V."/>
            <person name="Miller A.N."/>
            <person name="O'Donnell K."/>
            <person name="Stajich J.E."/>
            <person name="Bonito G."/>
        </authorList>
    </citation>
    <scope>NUCLEOTIDE SEQUENCE</scope>
    <source>
        <strain evidence="7">NRRL 28262</strain>
    </source>
</reference>
<evidence type="ECO:0000256" key="1">
    <source>
        <dbReference type="ARBA" id="ARBA00010617"/>
    </source>
</evidence>
<keyword evidence="8" id="KW-1185">Reference proteome</keyword>
<keyword evidence="6" id="KW-0503">Monooxygenase</keyword>
<dbReference type="EMBL" id="JAAAIL010001035">
    <property type="protein sequence ID" value="KAG0271901.1"/>
    <property type="molecule type" value="Genomic_DNA"/>
</dbReference>
<dbReference type="Gene3D" id="1.10.630.10">
    <property type="entry name" value="Cytochrome P450"/>
    <property type="match status" value="1"/>
</dbReference>
<evidence type="ECO:0000256" key="2">
    <source>
        <dbReference type="ARBA" id="ARBA00022723"/>
    </source>
</evidence>
<keyword evidence="4 5" id="KW-0408">Iron</keyword>
<dbReference type="InterPro" id="IPR017972">
    <property type="entry name" value="Cyt_P450_CS"/>
</dbReference>
<dbReference type="GO" id="GO:0004497">
    <property type="term" value="F:monooxygenase activity"/>
    <property type="evidence" value="ECO:0007669"/>
    <property type="project" value="UniProtKB-KW"/>
</dbReference>
<comment type="cofactor">
    <cofactor evidence="5">
        <name>heme</name>
        <dbReference type="ChEBI" id="CHEBI:30413"/>
    </cofactor>
</comment>
<dbReference type="GO" id="GO:0006629">
    <property type="term" value="P:lipid metabolic process"/>
    <property type="evidence" value="ECO:0007669"/>
    <property type="project" value="UniProtKB-ARBA"/>
</dbReference>
<comment type="similarity">
    <text evidence="1 6">Belongs to the cytochrome P450 family.</text>
</comment>
<dbReference type="GO" id="GO:0016705">
    <property type="term" value="F:oxidoreductase activity, acting on paired donors, with incorporation or reduction of molecular oxygen"/>
    <property type="evidence" value="ECO:0007669"/>
    <property type="project" value="InterPro"/>
</dbReference>